<feature type="domain" description="Rcc01698-like C-terminal" evidence="2">
    <location>
        <begin position="481"/>
        <end position="575"/>
    </location>
</feature>
<dbReference type="Pfam" id="PF13550">
    <property type="entry name" value="Phage-tail_3"/>
    <property type="match status" value="1"/>
</dbReference>
<evidence type="ECO:0000259" key="1">
    <source>
        <dbReference type="Pfam" id="PF13550"/>
    </source>
</evidence>
<dbReference type="Pfam" id="PF23666">
    <property type="entry name" value="Rcc01698_C"/>
    <property type="match status" value="1"/>
</dbReference>
<dbReference type="InterPro" id="IPR032876">
    <property type="entry name" value="J_dom"/>
</dbReference>
<sequence>MATLILSTVGGIVGGPIGSAIGAVIGNALDRDVLFKPKGRDGPRLSELHLQTSSYGTPLQRVFGTMRVGGCVIWSTDLIESRTSSGGGKGQPSTTSYSYSASFAVALSGRPIQSVGRIWADGKLLRGAGGDFKSATGFRLHVGGEGQAVDPLIASAEGVGLTPAHRGLAYAVFEHFELADYGNRIPSLTFEVVADAAPVSVGAIAQELADGRIDGSAAPQTVTGFAANGDSVRAVAETLAVAGGAWFAPDGRALRMRAGVAADHAIADGETVANGAARGKHGRAMAALETVPRHVTLAHYDPARDYQTGVQQARRPGAGVREDRVEMPAVIAADIAKTMAEAVLARAEAARERRTVTLGWDSLTIAPGACVSITGVAGVWRVTGWALEHMVLSLECVRLAAGTLPVSASAGRVLPAPDVATGTTLLAAFEAPPPEDSVLSVPRVTIVAAGTQPGWRRAALLYSTDGGARWVAAGATAVPGILGQIVGPLGVAGAAIVDRANVIEVELAHAAMALAGADAGALDAGVNLALVGNELLQFGEATQITATRWHLAVLLRGRRATEAAIGTQRAGDCFVLLEPDAAATLDVPTATLGTDVRILASGLGDVGGPVDVTVALTGRSILPLSPIHLTWCELGNGDVAVRWIRRSRAGLRWVDGVDAPLAEEREVYRVALVSPDGRAIAVQTTEPALTVQRADRIAGLSLAVRQVGAHGESAALNGMIPAWVD</sequence>
<dbReference type="Proteomes" id="UP001279660">
    <property type="component" value="Unassembled WGS sequence"/>
</dbReference>
<gene>
    <name evidence="3" type="ORF">SIL82_00115</name>
</gene>
<evidence type="ECO:0000313" key="4">
    <source>
        <dbReference type="Proteomes" id="UP001279660"/>
    </source>
</evidence>
<name>A0ABU4PEK8_9SPHN</name>
<reference evidence="3 4" key="1">
    <citation type="submission" date="2023-11" db="EMBL/GenBank/DDBJ databases">
        <title>MicrobeMod: A computational toolkit for identifying prokaryotic methylation and restriction-modification with nanopore sequencing.</title>
        <authorList>
            <person name="Crits-Christoph A."/>
            <person name="Kang S.C."/>
            <person name="Lee H."/>
            <person name="Ostrov N."/>
        </authorList>
    </citation>
    <scope>NUCLEOTIDE SEQUENCE [LARGE SCALE GENOMIC DNA]</scope>
    <source>
        <strain evidence="3 4">ATCC 14820</strain>
    </source>
</reference>
<dbReference type="EMBL" id="JAWXXV010000001">
    <property type="protein sequence ID" value="MDX5982648.1"/>
    <property type="molecule type" value="Genomic_DNA"/>
</dbReference>
<comment type="caution">
    <text evidence="3">The sequence shown here is derived from an EMBL/GenBank/DDBJ whole genome shotgun (WGS) entry which is preliminary data.</text>
</comment>
<feature type="domain" description="Tip attachment protein J" evidence="1">
    <location>
        <begin position="231"/>
        <end position="385"/>
    </location>
</feature>
<organism evidence="3 4">
    <name type="scientific">Sphingomonas echinoides</name>
    <dbReference type="NCBI Taxonomy" id="59803"/>
    <lineage>
        <taxon>Bacteria</taxon>
        <taxon>Pseudomonadati</taxon>
        <taxon>Pseudomonadota</taxon>
        <taxon>Alphaproteobacteria</taxon>
        <taxon>Sphingomonadales</taxon>
        <taxon>Sphingomonadaceae</taxon>
        <taxon>Sphingomonas</taxon>
    </lineage>
</organism>
<keyword evidence="4" id="KW-1185">Reference proteome</keyword>
<dbReference type="InterPro" id="IPR056490">
    <property type="entry name" value="Rcc01698_C"/>
</dbReference>
<dbReference type="RefSeq" id="WP_010406316.1">
    <property type="nucleotide sequence ID" value="NZ_JAWXXV010000001.1"/>
</dbReference>
<protein>
    <submittedName>
        <fullName evidence="3">Phage tail protein</fullName>
    </submittedName>
</protein>
<evidence type="ECO:0000259" key="2">
    <source>
        <dbReference type="Pfam" id="PF23666"/>
    </source>
</evidence>
<accession>A0ABU4PEK8</accession>
<evidence type="ECO:0000313" key="3">
    <source>
        <dbReference type="EMBL" id="MDX5982648.1"/>
    </source>
</evidence>
<proteinExistence type="predicted"/>